<dbReference type="InterPro" id="IPR013525">
    <property type="entry name" value="ABC2_TM"/>
</dbReference>
<feature type="transmembrane region" description="Helical" evidence="5">
    <location>
        <begin position="277"/>
        <end position="299"/>
    </location>
</feature>
<dbReference type="AlphaFoldDB" id="A0A926DWV4"/>
<feature type="transmembrane region" description="Helical" evidence="5">
    <location>
        <begin position="311"/>
        <end position="333"/>
    </location>
</feature>
<proteinExistence type="predicted"/>
<dbReference type="RefSeq" id="WP_177719923.1">
    <property type="nucleotide sequence ID" value="NZ_JACRSQ010000028.1"/>
</dbReference>
<dbReference type="GO" id="GO:0140359">
    <property type="term" value="F:ABC-type transporter activity"/>
    <property type="evidence" value="ECO:0007669"/>
    <property type="project" value="InterPro"/>
</dbReference>
<evidence type="ECO:0000256" key="1">
    <source>
        <dbReference type="ARBA" id="ARBA00004141"/>
    </source>
</evidence>
<sequence length="395" mass="44066">MFIHNFKYAFKTLFRDKMLIFWTFAFPIILGTFFNLAFSDIESSEKFDLIKIAVIENDVFQNNEIWRESFAALSDADNAERLFQTQYVSEDEAQRLLEDQEIAGYFVLTDHGPTVVVSSSGIEETILQYVTQEVSQAEEMIQTLTASAMAKGEISTAGDQNAFYAQLYSEVMGIAQESEPRIQNISSENLSYTMIEFYTLIAMTCLYGGILGMVAVNLNLANMSNQGKRVSVSPMRKGKLIFSSVLAGYITQVIGVSLLFVYTIFVLKVDYGDTLPLVVLLTLCGCLAGLSLGIAMAVLVKSNDNVKTGIIISVTMVGCFLSGMMGITMKYIIDKNLPLLNRINPANMITDGLYALYYYDTLDRYFVNVASLLIFSLVMIVVSISGLRRQRYDSI</sequence>
<dbReference type="Proteomes" id="UP000657006">
    <property type="component" value="Unassembled WGS sequence"/>
</dbReference>
<evidence type="ECO:0000256" key="3">
    <source>
        <dbReference type="ARBA" id="ARBA00022989"/>
    </source>
</evidence>
<evidence type="ECO:0000256" key="5">
    <source>
        <dbReference type="SAM" id="Phobius"/>
    </source>
</evidence>
<dbReference type="PANTHER" id="PTHR43027">
    <property type="entry name" value="DOXORUBICIN RESISTANCE ABC TRANSPORTER PERMEASE PROTEIN DRRC-RELATED"/>
    <property type="match status" value="1"/>
</dbReference>
<feature type="domain" description="ABC-2 type transporter transmembrane" evidence="6">
    <location>
        <begin position="17"/>
        <end position="384"/>
    </location>
</feature>
<protein>
    <submittedName>
        <fullName evidence="7">ABC transporter permease</fullName>
    </submittedName>
</protein>
<evidence type="ECO:0000313" key="8">
    <source>
        <dbReference type="Proteomes" id="UP000657006"/>
    </source>
</evidence>
<dbReference type="InterPro" id="IPR052902">
    <property type="entry name" value="ABC-2_transporter"/>
</dbReference>
<dbReference type="PANTHER" id="PTHR43027:SF1">
    <property type="entry name" value="DOXORUBICIN RESISTANCE ABC TRANSPORTER PERMEASE PROTEIN DRRC-RELATED"/>
    <property type="match status" value="1"/>
</dbReference>
<accession>A0A926DWV4</accession>
<keyword evidence="2 5" id="KW-0812">Transmembrane</keyword>
<feature type="transmembrane region" description="Helical" evidence="5">
    <location>
        <begin position="20"/>
        <end position="38"/>
    </location>
</feature>
<keyword evidence="3 5" id="KW-1133">Transmembrane helix</keyword>
<dbReference type="Pfam" id="PF12698">
    <property type="entry name" value="ABC2_membrane_3"/>
    <property type="match status" value="1"/>
</dbReference>
<evidence type="ECO:0000259" key="6">
    <source>
        <dbReference type="Pfam" id="PF12698"/>
    </source>
</evidence>
<keyword evidence="4 5" id="KW-0472">Membrane</keyword>
<evidence type="ECO:0000256" key="2">
    <source>
        <dbReference type="ARBA" id="ARBA00022692"/>
    </source>
</evidence>
<dbReference type="GO" id="GO:0016020">
    <property type="term" value="C:membrane"/>
    <property type="evidence" value="ECO:0007669"/>
    <property type="project" value="UniProtKB-SubCell"/>
</dbReference>
<reference evidence="7" key="1">
    <citation type="submission" date="2020-08" db="EMBL/GenBank/DDBJ databases">
        <title>Genome public.</title>
        <authorList>
            <person name="Liu C."/>
            <person name="Sun Q."/>
        </authorList>
    </citation>
    <scope>NUCLEOTIDE SEQUENCE</scope>
    <source>
        <strain evidence="7">NSJ-32</strain>
    </source>
</reference>
<evidence type="ECO:0000256" key="4">
    <source>
        <dbReference type="ARBA" id="ARBA00023136"/>
    </source>
</evidence>
<evidence type="ECO:0000313" key="7">
    <source>
        <dbReference type="EMBL" id="MBC8544710.1"/>
    </source>
</evidence>
<gene>
    <name evidence="7" type="ORF">H8730_14270</name>
</gene>
<organism evidence="7 8">
    <name type="scientific">Bianquea renquensis</name>
    <dbReference type="NCBI Taxonomy" id="2763661"/>
    <lineage>
        <taxon>Bacteria</taxon>
        <taxon>Bacillati</taxon>
        <taxon>Bacillota</taxon>
        <taxon>Clostridia</taxon>
        <taxon>Eubacteriales</taxon>
        <taxon>Bianqueaceae</taxon>
        <taxon>Bianquea</taxon>
    </lineage>
</organism>
<keyword evidence="8" id="KW-1185">Reference proteome</keyword>
<comment type="caution">
    <text evidence="7">The sequence shown here is derived from an EMBL/GenBank/DDBJ whole genome shotgun (WGS) entry which is preliminary data.</text>
</comment>
<dbReference type="EMBL" id="JACRSQ010000028">
    <property type="protein sequence ID" value="MBC8544710.1"/>
    <property type="molecule type" value="Genomic_DNA"/>
</dbReference>
<name>A0A926DWV4_9FIRM</name>
<comment type="subcellular location">
    <subcellularLocation>
        <location evidence="1">Membrane</location>
        <topology evidence="1">Multi-pass membrane protein</topology>
    </subcellularLocation>
</comment>
<feature type="transmembrane region" description="Helical" evidence="5">
    <location>
        <begin position="197"/>
        <end position="220"/>
    </location>
</feature>
<feature type="transmembrane region" description="Helical" evidence="5">
    <location>
        <begin position="240"/>
        <end position="265"/>
    </location>
</feature>
<feature type="transmembrane region" description="Helical" evidence="5">
    <location>
        <begin position="365"/>
        <end position="387"/>
    </location>
</feature>